<accession>A0A0F9F0H4</accession>
<gene>
    <name evidence="9" type="ORF">LCGC14_2010400</name>
</gene>
<feature type="non-terminal residue" evidence="9">
    <location>
        <position position="61"/>
    </location>
</feature>
<dbReference type="PROSITE" id="PS51379">
    <property type="entry name" value="4FE4S_FER_2"/>
    <property type="match status" value="2"/>
</dbReference>
<evidence type="ECO:0000256" key="3">
    <source>
        <dbReference type="ARBA" id="ARBA00022723"/>
    </source>
</evidence>
<evidence type="ECO:0000259" key="8">
    <source>
        <dbReference type="PROSITE" id="PS51379"/>
    </source>
</evidence>
<dbReference type="Pfam" id="PF14697">
    <property type="entry name" value="Fer4_21"/>
    <property type="match status" value="1"/>
</dbReference>
<feature type="domain" description="4Fe-4S ferredoxin-type" evidence="8">
    <location>
        <begin position="4"/>
        <end position="33"/>
    </location>
</feature>
<evidence type="ECO:0000256" key="7">
    <source>
        <dbReference type="ARBA" id="ARBA00023014"/>
    </source>
</evidence>
<keyword evidence="1" id="KW-0813">Transport</keyword>
<sequence length="61" mass="6392">MLRTIVLIDEEKCNGCGECVPACAEGAIEIIDGKAKLVSEVYCDGLGACLGECPQDAITME</sequence>
<keyword evidence="2" id="KW-0004">4Fe-4S</keyword>
<dbReference type="PANTHER" id="PTHR43687">
    <property type="entry name" value="ADENYLYLSULFATE REDUCTASE, BETA SUBUNIT"/>
    <property type="match status" value="1"/>
</dbReference>
<dbReference type="GO" id="GO:0051539">
    <property type="term" value="F:4 iron, 4 sulfur cluster binding"/>
    <property type="evidence" value="ECO:0007669"/>
    <property type="project" value="UniProtKB-KW"/>
</dbReference>
<evidence type="ECO:0000313" key="9">
    <source>
        <dbReference type="EMBL" id="KKL79883.1"/>
    </source>
</evidence>
<proteinExistence type="predicted"/>
<protein>
    <recommendedName>
        <fullName evidence="8">4Fe-4S ferredoxin-type domain-containing protein</fullName>
    </recommendedName>
</protein>
<dbReference type="SUPFAM" id="SSF54862">
    <property type="entry name" value="4Fe-4S ferredoxins"/>
    <property type="match status" value="1"/>
</dbReference>
<dbReference type="InterPro" id="IPR017896">
    <property type="entry name" value="4Fe4S_Fe-S-bd"/>
</dbReference>
<name>A0A0F9F0H4_9ZZZZ</name>
<dbReference type="EMBL" id="LAZR01023036">
    <property type="protein sequence ID" value="KKL79883.1"/>
    <property type="molecule type" value="Genomic_DNA"/>
</dbReference>
<dbReference type="InterPro" id="IPR050572">
    <property type="entry name" value="Fe-S_Ferredoxin"/>
</dbReference>
<feature type="domain" description="4Fe-4S ferredoxin-type" evidence="8">
    <location>
        <begin position="34"/>
        <end position="61"/>
    </location>
</feature>
<organism evidence="9">
    <name type="scientific">marine sediment metagenome</name>
    <dbReference type="NCBI Taxonomy" id="412755"/>
    <lineage>
        <taxon>unclassified sequences</taxon>
        <taxon>metagenomes</taxon>
        <taxon>ecological metagenomes</taxon>
    </lineage>
</organism>
<evidence type="ECO:0000256" key="5">
    <source>
        <dbReference type="ARBA" id="ARBA00022982"/>
    </source>
</evidence>
<evidence type="ECO:0000256" key="6">
    <source>
        <dbReference type="ARBA" id="ARBA00023004"/>
    </source>
</evidence>
<dbReference type="GO" id="GO:0046872">
    <property type="term" value="F:metal ion binding"/>
    <property type="evidence" value="ECO:0007669"/>
    <property type="project" value="UniProtKB-KW"/>
</dbReference>
<dbReference type="AlphaFoldDB" id="A0A0F9F0H4"/>
<comment type="caution">
    <text evidence="9">The sequence shown here is derived from an EMBL/GenBank/DDBJ whole genome shotgun (WGS) entry which is preliminary data.</text>
</comment>
<evidence type="ECO:0000256" key="2">
    <source>
        <dbReference type="ARBA" id="ARBA00022485"/>
    </source>
</evidence>
<reference evidence="9" key="1">
    <citation type="journal article" date="2015" name="Nature">
        <title>Complex archaea that bridge the gap between prokaryotes and eukaryotes.</title>
        <authorList>
            <person name="Spang A."/>
            <person name="Saw J.H."/>
            <person name="Jorgensen S.L."/>
            <person name="Zaremba-Niedzwiedzka K."/>
            <person name="Martijn J."/>
            <person name="Lind A.E."/>
            <person name="van Eijk R."/>
            <person name="Schleper C."/>
            <person name="Guy L."/>
            <person name="Ettema T.J."/>
        </authorList>
    </citation>
    <scope>NUCLEOTIDE SEQUENCE</scope>
</reference>
<keyword evidence="7" id="KW-0411">Iron-sulfur</keyword>
<dbReference type="Gene3D" id="3.30.70.20">
    <property type="match status" value="1"/>
</dbReference>
<keyword evidence="5" id="KW-0249">Electron transport</keyword>
<evidence type="ECO:0000256" key="4">
    <source>
        <dbReference type="ARBA" id="ARBA00022737"/>
    </source>
</evidence>
<keyword evidence="4" id="KW-0677">Repeat</keyword>
<dbReference type="PANTHER" id="PTHR43687:SF6">
    <property type="entry name" value="L-ASPARTATE SEMIALDEHYDE SULFURTRANSFERASE IRON-SULFUR SUBUNIT"/>
    <property type="match status" value="1"/>
</dbReference>
<keyword evidence="3" id="KW-0479">Metal-binding</keyword>
<keyword evidence="6" id="KW-0408">Iron</keyword>
<evidence type="ECO:0000256" key="1">
    <source>
        <dbReference type="ARBA" id="ARBA00022448"/>
    </source>
</evidence>